<sequence>MAIQHQWEAWPKNAVTPGNWRAVDPARPWVPSPESQPFPLPPEHDDPKHARIVPPVRQRPPIGQRSSRPRQQREEDPLRRKPSRLSVRYWLDWLGTHVFPG</sequence>
<name>A0A0C3S4Q0_PHLG1</name>
<evidence type="ECO:0000256" key="1">
    <source>
        <dbReference type="SAM" id="MobiDB-lite"/>
    </source>
</evidence>
<organism evidence="2 3">
    <name type="scientific">Phlebiopsis gigantea (strain 11061_1 CR5-6)</name>
    <name type="common">White-rot fungus</name>
    <name type="synonym">Peniophora gigantea</name>
    <dbReference type="NCBI Taxonomy" id="745531"/>
    <lineage>
        <taxon>Eukaryota</taxon>
        <taxon>Fungi</taxon>
        <taxon>Dikarya</taxon>
        <taxon>Basidiomycota</taxon>
        <taxon>Agaricomycotina</taxon>
        <taxon>Agaricomycetes</taxon>
        <taxon>Polyporales</taxon>
        <taxon>Phanerochaetaceae</taxon>
        <taxon>Phlebiopsis</taxon>
    </lineage>
</organism>
<keyword evidence="3" id="KW-1185">Reference proteome</keyword>
<protein>
    <submittedName>
        <fullName evidence="2">Uncharacterized protein</fullName>
    </submittedName>
</protein>
<dbReference type="EMBL" id="KN840633">
    <property type="protein sequence ID" value="KIP03105.1"/>
    <property type="molecule type" value="Genomic_DNA"/>
</dbReference>
<reference evidence="2 3" key="1">
    <citation type="journal article" date="2014" name="PLoS Genet.">
        <title>Analysis of the Phlebiopsis gigantea genome, transcriptome and secretome provides insight into its pioneer colonization strategies of wood.</title>
        <authorList>
            <person name="Hori C."/>
            <person name="Ishida T."/>
            <person name="Igarashi K."/>
            <person name="Samejima M."/>
            <person name="Suzuki H."/>
            <person name="Master E."/>
            <person name="Ferreira P."/>
            <person name="Ruiz-Duenas F.J."/>
            <person name="Held B."/>
            <person name="Canessa P."/>
            <person name="Larrondo L.F."/>
            <person name="Schmoll M."/>
            <person name="Druzhinina I.S."/>
            <person name="Kubicek C.P."/>
            <person name="Gaskell J.A."/>
            <person name="Kersten P."/>
            <person name="St John F."/>
            <person name="Glasner J."/>
            <person name="Sabat G."/>
            <person name="Splinter BonDurant S."/>
            <person name="Syed K."/>
            <person name="Yadav J."/>
            <person name="Mgbeahuruike A.C."/>
            <person name="Kovalchuk A."/>
            <person name="Asiegbu F.O."/>
            <person name="Lackner G."/>
            <person name="Hoffmeister D."/>
            <person name="Rencoret J."/>
            <person name="Gutierrez A."/>
            <person name="Sun H."/>
            <person name="Lindquist E."/>
            <person name="Barry K."/>
            <person name="Riley R."/>
            <person name="Grigoriev I.V."/>
            <person name="Henrissat B."/>
            <person name="Kues U."/>
            <person name="Berka R.M."/>
            <person name="Martinez A.T."/>
            <person name="Covert S.F."/>
            <person name="Blanchette R.A."/>
            <person name="Cullen D."/>
        </authorList>
    </citation>
    <scope>NUCLEOTIDE SEQUENCE [LARGE SCALE GENOMIC DNA]</scope>
    <source>
        <strain evidence="2 3">11061_1 CR5-6</strain>
    </source>
</reference>
<proteinExistence type="predicted"/>
<accession>A0A0C3S4Q0</accession>
<gene>
    <name evidence="2" type="ORF">PHLGIDRAFT_255204</name>
</gene>
<evidence type="ECO:0000313" key="3">
    <source>
        <dbReference type="Proteomes" id="UP000053257"/>
    </source>
</evidence>
<evidence type="ECO:0000313" key="2">
    <source>
        <dbReference type="EMBL" id="KIP03105.1"/>
    </source>
</evidence>
<dbReference type="HOGENOM" id="CLU_2292689_0_0_1"/>
<feature type="region of interest" description="Disordered" evidence="1">
    <location>
        <begin position="25"/>
        <end position="81"/>
    </location>
</feature>
<dbReference type="Proteomes" id="UP000053257">
    <property type="component" value="Unassembled WGS sequence"/>
</dbReference>
<feature type="compositionally biased region" description="Pro residues" evidence="1">
    <location>
        <begin position="28"/>
        <end position="41"/>
    </location>
</feature>
<dbReference type="AlphaFoldDB" id="A0A0C3S4Q0"/>
<feature type="compositionally biased region" description="Low complexity" evidence="1">
    <location>
        <begin position="52"/>
        <end position="66"/>
    </location>
</feature>